<feature type="non-terminal residue" evidence="2">
    <location>
        <position position="66"/>
    </location>
</feature>
<name>A0ABU0DND4_9HYPH</name>
<keyword evidence="3" id="KW-1185">Reference proteome</keyword>
<keyword evidence="1" id="KW-0472">Membrane</keyword>
<sequence length="66" mass="7151">MRTRAPLRVAAWTFVLFQTGISALLAQDVSAQLPPLPHDLSPWGMFLAADWVVKAVMIGLAFASVV</sequence>
<evidence type="ECO:0000313" key="3">
    <source>
        <dbReference type="Proteomes" id="UP001238467"/>
    </source>
</evidence>
<dbReference type="EMBL" id="JAUSUH010000014">
    <property type="protein sequence ID" value="MDQ0349957.1"/>
    <property type="molecule type" value="Genomic_DNA"/>
</dbReference>
<accession>A0ABU0DND4</accession>
<organism evidence="2 3">
    <name type="scientific">Ancylobacter vacuolatus</name>
    <dbReference type="NCBI Taxonomy" id="223389"/>
    <lineage>
        <taxon>Bacteria</taxon>
        <taxon>Pseudomonadati</taxon>
        <taxon>Pseudomonadota</taxon>
        <taxon>Alphaproteobacteria</taxon>
        <taxon>Hyphomicrobiales</taxon>
        <taxon>Xanthobacteraceae</taxon>
        <taxon>Ancylobacter</taxon>
    </lineage>
</organism>
<dbReference type="Proteomes" id="UP001238467">
    <property type="component" value="Unassembled WGS sequence"/>
</dbReference>
<gene>
    <name evidence="2" type="ORF">J2S76_004413</name>
</gene>
<evidence type="ECO:0000313" key="2">
    <source>
        <dbReference type="EMBL" id="MDQ0349957.1"/>
    </source>
</evidence>
<reference evidence="2 3" key="1">
    <citation type="submission" date="2023-07" db="EMBL/GenBank/DDBJ databases">
        <title>Genomic Encyclopedia of Type Strains, Phase IV (KMG-IV): sequencing the most valuable type-strain genomes for metagenomic binning, comparative biology and taxonomic classification.</title>
        <authorList>
            <person name="Goeker M."/>
        </authorList>
    </citation>
    <scope>NUCLEOTIDE SEQUENCE [LARGE SCALE GENOMIC DNA]</scope>
    <source>
        <strain evidence="2 3">DSM 1277</strain>
    </source>
</reference>
<protein>
    <submittedName>
        <fullName evidence="2">Uncharacterized protein</fullName>
    </submittedName>
</protein>
<proteinExistence type="predicted"/>
<comment type="caution">
    <text evidence="2">The sequence shown here is derived from an EMBL/GenBank/DDBJ whole genome shotgun (WGS) entry which is preliminary data.</text>
</comment>
<feature type="transmembrane region" description="Helical" evidence="1">
    <location>
        <begin position="42"/>
        <end position="63"/>
    </location>
</feature>
<evidence type="ECO:0000256" key="1">
    <source>
        <dbReference type="SAM" id="Phobius"/>
    </source>
</evidence>
<keyword evidence="1" id="KW-1133">Transmembrane helix</keyword>
<keyword evidence="1" id="KW-0812">Transmembrane</keyword>